<dbReference type="GO" id="GO:0005886">
    <property type="term" value="C:plasma membrane"/>
    <property type="evidence" value="ECO:0007669"/>
    <property type="project" value="UniProtKB-SubCell"/>
</dbReference>
<evidence type="ECO:0000313" key="11">
    <source>
        <dbReference type="Proteomes" id="UP000698242"/>
    </source>
</evidence>
<evidence type="ECO:0000256" key="5">
    <source>
        <dbReference type="ARBA" id="ARBA00022692"/>
    </source>
</evidence>
<dbReference type="Pfam" id="PF05128">
    <property type="entry name" value="DUF697"/>
    <property type="match status" value="1"/>
</dbReference>
<dbReference type="Proteomes" id="UP000698242">
    <property type="component" value="Unassembled WGS sequence"/>
</dbReference>
<name>A0A921TDR7_9RHOB</name>
<evidence type="ECO:0000256" key="6">
    <source>
        <dbReference type="ARBA" id="ARBA00022989"/>
    </source>
</evidence>
<reference evidence="10" key="1">
    <citation type="submission" date="2013-03" db="EMBL/GenBank/DDBJ databases">
        <title>Genome Sequence of the Profundibacterium mesophilum strain KAUST100406-0324T from Red Sea, a novel genus in the family Rhodobacteraceae.</title>
        <authorList>
            <person name="Essack M."/>
            <person name="Alam I."/>
            <person name="Lafi F."/>
            <person name="Alawi W."/>
            <person name="Kamanu F."/>
            <person name="Al-Suwailem A."/>
            <person name="Lee O.O."/>
            <person name="Xu Y."/>
            <person name="Bajic V."/>
            <person name="Qian P.-Y."/>
            <person name="Archer J."/>
        </authorList>
    </citation>
    <scope>NUCLEOTIDE SEQUENCE</scope>
    <source>
        <strain evidence="10">KAUST100406-0324</strain>
    </source>
</reference>
<evidence type="ECO:0000256" key="9">
    <source>
        <dbReference type="SAM" id="Phobius"/>
    </source>
</evidence>
<keyword evidence="7 9" id="KW-0472">Membrane</keyword>
<dbReference type="RefSeq" id="WP_159964724.1">
    <property type="nucleotide sequence ID" value="NZ_APKE01000014.1"/>
</dbReference>
<evidence type="ECO:0000256" key="1">
    <source>
        <dbReference type="ARBA" id="ARBA00004429"/>
    </source>
</evidence>
<dbReference type="InterPro" id="IPR021147">
    <property type="entry name" value="DUF697"/>
</dbReference>
<gene>
    <name evidence="10" type="ORF">PMES_01338</name>
</gene>
<comment type="caution">
    <text evidence="10">The sequence shown here is derived from an EMBL/GenBank/DDBJ whole genome shotgun (WGS) entry which is preliminary data.</text>
</comment>
<protein>
    <submittedName>
        <fullName evidence="10">Membrane protein</fullName>
    </submittedName>
</protein>
<proteinExistence type="inferred from homology"/>
<keyword evidence="6 9" id="KW-1133">Transmembrane helix</keyword>
<dbReference type="NCBIfam" id="TIGR01620">
    <property type="entry name" value="hyp_HI0043"/>
    <property type="match status" value="1"/>
</dbReference>
<dbReference type="PANTHER" id="PTHR39342:SF1">
    <property type="entry name" value="UPF0283 MEMBRANE PROTEIN YCJF"/>
    <property type="match status" value="1"/>
</dbReference>
<dbReference type="PANTHER" id="PTHR39342">
    <property type="entry name" value="UPF0283 MEMBRANE PROTEIN YCJF"/>
    <property type="match status" value="1"/>
</dbReference>
<evidence type="ECO:0000256" key="3">
    <source>
        <dbReference type="ARBA" id="ARBA00022475"/>
    </source>
</evidence>
<keyword evidence="3" id="KW-1003">Cell membrane</keyword>
<dbReference type="AlphaFoldDB" id="A0A921TDR7"/>
<evidence type="ECO:0000256" key="8">
    <source>
        <dbReference type="SAM" id="MobiDB-lite"/>
    </source>
</evidence>
<sequence>MMAASPSAGPRGPILIEDDMPGAERPGPAEAPPVPDLPQGAPDGAAMRSMAALATRRSTALGRWFWRLLGALAVLSISLAGWAAIDALITAQPVLGMIALALAAAFVAVCLLIVLREALALRRLARLDHLHTAAAAALAGNDLPAARAVTGELAGLYAAREELRWGRERLAERSAEAFDADGLFHLAEAELLAPLDAAARLEVEAAARQVAMVTAIVPLALADVVSALGANLRMIRRIAEIYGGRGGTLGSWRLTRAVMTHLVATGAVAVGDDLIGSVAGGSVLSKLSRRFGEGIVNGALTARVGVAAMEVCRPLPFSGQKRPQIHAVVSRALTGLFGGAGR</sequence>
<comment type="subcellular location">
    <subcellularLocation>
        <location evidence="1">Cell inner membrane</location>
        <topology evidence="1">Multi-pass membrane protein</topology>
    </subcellularLocation>
</comment>
<organism evidence="10 11">
    <name type="scientific">Profundibacterium mesophilum KAUST100406-0324</name>
    <dbReference type="NCBI Taxonomy" id="1037889"/>
    <lineage>
        <taxon>Bacteria</taxon>
        <taxon>Pseudomonadati</taxon>
        <taxon>Pseudomonadota</taxon>
        <taxon>Alphaproteobacteria</taxon>
        <taxon>Rhodobacterales</taxon>
        <taxon>Roseobacteraceae</taxon>
        <taxon>Profundibacterium</taxon>
    </lineage>
</organism>
<keyword evidence="4" id="KW-0997">Cell inner membrane</keyword>
<dbReference type="InterPro" id="IPR006507">
    <property type="entry name" value="UPF0283"/>
</dbReference>
<comment type="similarity">
    <text evidence="2">Belongs to the UPF0283 family.</text>
</comment>
<keyword evidence="5 9" id="KW-0812">Transmembrane</keyword>
<dbReference type="EMBL" id="APKE01000014">
    <property type="protein sequence ID" value="KAF0676606.1"/>
    <property type="molecule type" value="Genomic_DNA"/>
</dbReference>
<evidence type="ECO:0000256" key="2">
    <source>
        <dbReference type="ARBA" id="ARBA00008255"/>
    </source>
</evidence>
<feature type="region of interest" description="Disordered" evidence="8">
    <location>
        <begin position="1"/>
        <end position="40"/>
    </location>
</feature>
<evidence type="ECO:0000313" key="10">
    <source>
        <dbReference type="EMBL" id="KAF0676606.1"/>
    </source>
</evidence>
<dbReference type="OrthoDB" id="9816060at2"/>
<keyword evidence="11" id="KW-1185">Reference proteome</keyword>
<feature type="transmembrane region" description="Helical" evidence="9">
    <location>
        <begin position="64"/>
        <end position="85"/>
    </location>
</feature>
<accession>A0A921TDR7</accession>
<evidence type="ECO:0000256" key="4">
    <source>
        <dbReference type="ARBA" id="ARBA00022519"/>
    </source>
</evidence>
<evidence type="ECO:0000256" key="7">
    <source>
        <dbReference type="ARBA" id="ARBA00023136"/>
    </source>
</evidence>
<feature type="transmembrane region" description="Helical" evidence="9">
    <location>
        <begin position="91"/>
        <end position="115"/>
    </location>
</feature>